<proteinExistence type="predicted"/>
<feature type="compositionally biased region" description="Pro residues" evidence="1">
    <location>
        <begin position="173"/>
        <end position="182"/>
    </location>
</feature>
<name>A0A8J4YFI5_CHIOP</name>
<dbReference type="AlphaFoldDB" id="A0A8J4YFI5"/>
<feature type="region of interest" description="Disordered" evidence="1">
    <location>
        <begin position="105"/>
        <end position="137"/>
    </location>
</feature>
<comment type="caution">
    <text evidence="2">The sequence shown here is derived from an EMBL/GenBank/DDBJ whole genome shotgun (WGS) entry which is preliminary data.</text>
</comment>
<keyword evidence="3" id="KW-1185">Reference proteome</keyword>
<gene>
    <name evidence="2" type="ORF">GWK47_045416</name>
</gene>
<organism evidence="2 3">
    <name type="scientific">Chionoecetes opilio</name>
    <name type="common">Atlantic snow crab</name>
    <name type="synonym">Cancer opilio</name>
    <dbReference type="NCBI Taxonomy" id="41210"/>
    <lineage>
        <taxon>Eukaryota</taxon>
        <taxon>Metazoa</taxon>
        <taxon>Ecdysozoa</taxon>
        <taxon>Arthropoda</taxon>
        <taxon>Crustacea</taxon>
        <taxon>Multicrustacea</taxon>
        <taxon>Malacostraca</taxon>
        <taxon>Eumalacostraca</taxon>
        <taxon>Eucarida</taxon>
        <taxon>Decapoda</taxon>
        <taxon>Pleocyemata</taxon>
        <taxon>Brachyura</taxon>
        <taxon>Eubrachyura</taxon>
        <taxon>Majoidea</taxon>
        <taxon>Majidae</taxon>
        <taxon>Chionoecetes</taxon>
    </lineage>
</organism>
<accession>A0A8J4YFI5</accession>
<feature type="region of interest" description="Disordered" evidence="1">
    <location>
        <begin position="164"/>
        <end position="188"/>
    </location>
</feature>
<feature type="compositionally biased region" description="Basic residues" evidence="1">
    <location>
        <begin position="110"/>
        <end position="135"/>
    </location>
</feature>
<protein>
    <submittedName>
        <fullName evidence="2">Uncharacterized protein</fullName>
    </submittedName>
</protein>
<evidence type="ECO:0000256" key="1">
    <source>
        <dbReference type="SAM" id="MobiDB-lite"/>
    </source>
</evidence>
<evidence type="ECO:0000313" key="2">
    <source>
        <dbReference type="EMBL" id="KAG0721944.1"/>
    </source>
</evidence>
<evidence type="ECO:0000313" key="3">
    <source>
        <dbReference type="Proteomes" id="UP000770661"/>
    </source>
</evidence>
<dbReference type="Proteomes" id="UP000770661">
    <property type="component" value="Unassembled WGS sequence"/>
</dbReference>
<reference evidence="2" key="1">
    <citation type="submission" date="2020-07" db="EMBL/GenBank/DDBJ databases">
        <title>The High-quality genome of the commercially important snow crab, Chionoecetes opilio.</title>
        <authorList>
            <person name="Jeong J.-H."/>
            <person name="Ryu S."/>
        </authorList>
    </citation>
    <scope>NUCLEOTIDE SEQUENCE</scope>
    <source>
        <strain evidence="2">MADBK_172401_WGS</strain>
        <tissue evidence="2">Digestive gland</tissue>
    </source>
</reference>
<dbReference type="EMBL" id="JACEEZ010010258">
    <property type="protein sequence ID" value="KAG0721944.1"/>
    <property type="molecule type" value="Genomic_DNA"/>
</dbReference>
<sequence length="188" mass="21701">MRAIPRSGGVLFVTFRTPARFFAHLKHESVFPCFRLSSRKVGCWPPSRLFKTCIYRTEQRRRAAFLRLFGCLRLGAPWILGRRRTLHLLYHLRLLLRADAVIEDGQPRSGSRKGTKRWRRMALPRPTQPHRRRSSSRHDEVQVVLGCVGRNHCLIPVFRIDHGQKERNFDGSPPTPPFPSPPAGHGRA</sequence>